<proteinExistence type="predicted"/>
<accession>A0A6A6FYV8</accession>
<evidence type="ECO:0000313" key="1">
    <source>
        <dbReference type="EMBL" id="KAF2218579.1"/>
    </source>
</evidence>
<name>A0A6A6FYV8_9PEZI</name>
<sequence>MEYGSPAGRTETGKDGLGWRTRKVSPRALHLSWCGRSVGPGYGACKVLGCTILVMYILYSILDGYTLTSVVPCKRDGKREDGTSAVGAASRWRKGCCIL</sequence>
<dbReference type="EMBL" id="ML992536">
    <property type="protein sequence ID" value="KAF2218579.1"/>
    <property type="molecule type" value="Genomic_DNA"/>
</dbReference>
<gene>
    <name evidence="1" type="ORF">BDZ85DRAFT_80418</name>
</gene>
<reference evidence="2" key="1">
    <citation type="journal article" date="2020" name="Stud. Mycol.">
        <title>101 Dothideomycetes genomes: A test case for predicting lifestyles and emergence of pathogens.</title>
        <authorList>
            <person name="Haridas S."/>
            <person name="Albert R."/>
            <person name="Binder M."/>
            <person name="Bloem J."/>
            <person name="LaButti K."/>
            <person name="Salamov A."/>
            <person name="Andreopoulos B."/>
            <person name="Baker S."/>
            <person name="Barry K."/>
            <person name="Bills G."/>
            <person name="Bluhm B."/>
            <person name="Cannon C."/>
            <person name="Castanera R."/>
            <person name="Culley D."/>
            <person name="Daum C."/>
            <person name="Ezra D."/>
            <person name="Gonzalez J."/>
            <person name="Henrissat B."/>
            <person name="Kuo A."/>
            <person name="Liang C."/>
            <person name="Lipzen A."/>
            <person name="Lutzoni F."/>
            <person name="Magnuson J."/>
            <person name="Mondo S."/>
            <person name="Nolan M."/>
            <person name="Ohm R."/>
            <person name="Pangilinan J."/>
            <person name="Park H.-J."/>
            <person name="Ramirez L."/>
            <person name="Alfaro M."/>
            <person name="Sun H."/>
            <person name="Tritt A."/>
            <person name="Yoshinaga Y."/>
            <person name="Zwiers L.-H."/>
            <person name="Turgeon B."/>
            <person name="Goodwin S."/>
            <person name="Spatafora J."/>
            <person name="Crous P."/>
            <person name="Grigoriev I."/>
        </authorList>
    </citation>
    <scope>NUCLEOTIDE SEQUENCE [LARGE SCALE GENOMIC DNA]</scope>
    <source>
        <strain evidence="2">CECT 20119</strain>
    </source>
</reference>
<evidence type="ECO:0000313" key="2">
    <source>
        <dbReference type="Proteomes" id="UP000799538"/>
    </source>
</evidence>
<dbReference type="AlphaFoldDB" id="A0A6A6FYV8"/>
<keyword evidence="2" id="KW-1185">Reference proteome</keyword>
<protein>
    <submittedName>
        <fullName evidence="1">Uncharacterized protein</fullName>
    </submittedName>
</protein>
<dbReference type="Proteomes" id="UP000799538">
    <property type="component" value="Unassembled WGS sequence"/>
</dbReference>
<organism evidence="1 2">
    <name type="scientific">Elsinoe ampelina</name>
    <dbReference type="NCBI Taxonomy" id="302913"/>
    <lineage>
        <taxon>Eukaryota</taxon>
        <taxon>Fungi</taxon>
        <taxon>Dikarya</taxon>
        <taxon>Ascomycota</taxon>
        <taxon>Pezizomycotina</taxon>
        <taxon>Dothideomycetes</taxon>
        <taxon>Dothideomycetidae</taxon>
        <taxon>Myriangiales</taxon>
        <taxon>Elsinoaceae</taxon>
        <taxon>Elsinoe</taxon>
    </lineage>
</organism>